<dbReference type="InterPro" id="IPR002054">
    <property type="entry name" value="DNA-dir_DNA_pol_X"/>
</dbReference>
<keyword evidence="14" id="KW-0915">Sodium</keyword>
<dbReference type="GO" id="GO:0140078">
    <property type="term" value="F:class I DNA-(apurinic or apyrimidinic site) endonuclease activity"/>
    <property type="evidence" value="ECO:0007669"/>
    <property type="project" value="UniProtKB-EC"/>
</dbReference>
<dbReference type="Pfam" id="PF14791">
    <property type="entry name" value="DNA_pol_B_thumb"/>
    <property type="match status" value="1"/>
</dbReference>
<dbReference type="RefSeq" id="WP_059031541.1">
    <property type="nucleotide sequence ID" value="NZ_DF976999.1"/>
</dbReference>
<dbReference type="Pfam" id="PF14520">
    <property type="entry name" value="HHH_5"/>
    <property type="match status" value="1"/>
</dbReference>
<evidence type="ECO:0000256" key="11">
    <source>
        <dbReference type="ARBA" id="ARBA00022763"/>
    </source>
</evidence>
<keyword evidence="26" id="KW-1185">Reference proteome</keyword>
<comment type="subcellular location">
    <subcellularLocation>
        <location evidence="2">Cytoplasm</location>
    </subcellularLocation>
</comment>
<dbReference type="Gene3D" id="3.20.20.140">
    <property type="entry name" value="Metal-dependent hydrolases"/>
    <property type="match status" value="1"/>
</dbReference>
<dbReference type="SMART" id="SM00481">
    <property type="entry name" value="POLIIIAc"/>
    <property type="match status" value="1"/>
</dbReference>
<dbReference type="InterPro" id="IPR027421">
    <property type="entry name" value="DNA_pol_lamdba_lyase_dom_sf"/>
</dbReference>
<evidence type="ECO:0000259" key="22">
    <source>
        <dbReference type="SMART" id="SM00278"/>
    </source>
</evidence>
<dbReference type="AlphaFoldDB" id="A0A0U9HKY9"/>
<sequence>MRNFEVAFIFNDIADMLEIKGENFFKIRAYRKAARTIENLPVEIEEMAKEGRLQEIEGIGKALSDKIYEILETGTCHYYENLKKEIPPGLVEMLKIPGLGAKKIKVIHDTLGISSIEELEKAARTKKLRTVPGIGTKTELSILKGVEALKNRAGRVLLATALLVADQVISSLSSMKEVTDAEVVGSLRRKKEMVGDIDIIAATAAPETVLNDFSKIPHISEITERGATTVSAIHDMGAKIDLILVTPQEFYPALRFFTGSVDHNTELQSLAQTMGYDLDETKILNKNSNEIFYPESEIQIYEKLGLPYIIPELREGRGEIKAARCGKLPEVVELEDIKGDLHIHSNFSDGISSIKEIAKKAKSLGYEYIAITDHSKSLKIAGGIDEEKLKEQIAAIKEINKKSDEVYILTGIEVDILSDGTLDFSDDVLSKLDIVIASIHSGFKQDTDTITNRIITACQNPHVDIIAHPTGRILGRRDPYAADMDKILEAAAATNTVLEINSSPDRLDLNDLMAQKAKEMGIKMVIDTDAHDKEALEDIKYGVWTARRGWLEEKDIANTMPLDELLKFFKVKK</sequence>
<evidence type="ECO:0000256" key="6">
    <source>
        <dbReference type="ARBA" id="ARBA00022481"/>
    </source>
</evidence>
<gene>
    <name evidence="25" type="ORF">TSYNT_5311</name>
</gene>
<dbReference type="InterPro" id="IPR002008">
    <property type="entry name" value="DNA_pol_X_beta-like"/>
</dbReference>
<dbReference type="Gene3D" id="1.10.150.20">
    <property type="entry name" value="5' to 3' exonuclease, C-terminal subdomain"/>
    <property type="match status" value="1"/>
</dbReference>
<dbReference type="InterPro" id="IPR010996">
    <property type="entry name" value="HHH_MUS81"/>
</dbReference>
<dbReference type="EMBL" id="DF976999">
    <property type="protein sequence ID" value="GAQ24481.1"/>
    <property type="molecule type" value="Genomic_DNA"/>
</dbReference>
<dbReference type="SMART" id="SM00483">
    <property type="entry name" value="POLXc"/>
    <property type="match status" value="1"/>
</dbReference>
<evidence type="ECO:0000313" key="25">
    <source>
        <dbReference type="EMBL" id="GAQ24481.1"/>
    </source>
</evidence>
<dbReference type="SMART" id="SM00278">
    <property type="entry name" value="HhH1"/>
    <property type="match status" value="3"/>
</dbReference>
<dbReference type="STRING" id="224999.GCA_001485475_00463"/>
<evidence type="ECO:0000256" key="16">
    <source>
        <dbReference type="ARBA" id="ARBA00035717"/>
    </source>
</evidence>
<dbReference type="SUPFAM" id="SSF89550">
    <property type="entry name" value="PHP domain-like"/>
    <property type="match status" value="1"/>
</dbReference>
<dbReference type="PRINTS" id="PR00870">
    <property type="entry name" value="DNAPOLXBETA"/>
</dbReference>
<evidence type="ECO:0000256" key="14">
    <source>
        <dbReference type="ARBA" id="ARBA00023053"/>
    </source>
</evidence>
<evidence type="ECO:0000256" key="17">
    <source>
        <dbReference type="ARBA" id="ARBA00035726"/>
    </source>
</evidence>
<dbReference type="PANTHER" id="PTHR36928:SF1">
    <property type="entry name" value="PHOSPHATASE YCDX-RELATED"/>
    <property type="match status" value="1"/>
</dbReference>
<dbReference type="NCBIfam" id="NF006375">
    <property type="entry name" value="PRK08609.1"/>
    <property type="match status" value="1"/>
</dbReference>
<dbReference type="EC" id="2.7.7.7" evidence="3"/>
<dbReference type="InterPro" id="IPR003583">
    <property type="entry name" value="Hlx-hairpin-Hlx_DNA-bd_motif"/>
</dbReference>
<evidence type="ECO:0000256" key="18">
    <source>
        <dbReference type="ARBA" id="ARBA00044632"/>
    </source>
</evidence>
<name>A0A0U9HKY9_9FIRM</name>
<keyword evidence="9" id="KW-0548">Nucleotidyltransferase</keyword>
<dbReference type="FunFam" id="3.20.20.140:FF:000047">
    <property type="entry name" value="PHP domain-containing protein"/>
    <property type="match status" value="1"/>
</dbReference>
<dbReference type="PIRSF" id="PIRSF005047">
    <property type="entry name" value="UCP005047_YshC"/>
    <property type="match status" value="1"/>
</dbReference>
<evidence type="ECO:0000256" key="9">
    <source>
        <dbReference type="ARBA" id="ARBA00022695"/>
    </source>
</evidence>
<dbReference type="InterPro" id="IPR022311">
    <property type="entry name" value="PolX-like"/>
</dbReference>
<dbReference type="GO" id="GO:0005829">
    <property type="term" value="C:cytosol"/>
    <property type="evidence" value="ECO:0007669"/>
    <property type="project" value="TreeGrafter"/>
</dbReference>
<comment type="cofactor">
    <cofactor evidence="1">
        <name>Mg(2+)</name>
        <dbReference type="ChEBI" id="CHEBI:18420"/>
    </cofactor>
</comment>
<keyword evidence="13" id="KW-0239">DNA-directed DNA polymerase</keyword>
<dbReference type="CDD" id="cd00141">
    <property type="entry name" value="NT_POLXc"/>
    <property type="match status" value="1"/>
</dbReference>
<accession>A0A0U9HKY9</accession>
<protein>
    <recommendedName>
        <fullName evidence="5">DNA polymerase beta</fullName>
        <ecNumber evidence="3">2.7.7.7</ecNumber>
        <ecNumber evidence="4">4.2.99.18</ecNumber>
    </recommendedName>
    <alternativeName>
        <fullName evidence="16">5'-deoxyribose-phosphate lyase</fullName>
    </alternativeName>
    <alternativeName>
        <fullName evidence="17">AP lyase</fullName>
    </alternativeName>
</protein>
<dbReference type="GO" id="GO:0006281">
    <property type="term" value="P:DNA repair"/>
    <property type="evidence" value="ECO:0007669"/>
    <property type="project" value="UniProtKB-KW"/>
</dbReference>
<dbReference type="GO" id="GO:0042578">
    <property type="term" value="F:phosphoric ester hydrolase activity"/>
    <property type="evidence" value="ECO:0007669"/>
    <property type="project" value="TreeGrafter"/>
</dbReference>
<feature type="domain" description="Helix-hairpin-helix DNA-binding motif class 1" evidence="22">
    <location>
        <begin position="126"/>
        <end position="145"/>
    </location>
</feature>
<keyword evidence="8" id="KW-0808">Transferase</keyword>
<dbReference type="InterPro" id="IPR047967">
    <property type="entry name" value="PolX_PHP"/>
</dbReference>
<dbReference type="Gene3D" id="3.30.460.10">
    <property type="entry name" value="Beta Polymerase, domain 2"/>
    <property type="match status" value="1"/>
</dbReference>
<keyword evidence="6" id="KW-0488">Methylation</keyword>
<evidence type="ECO:0000256" key="10">
    <source>
        <dbReference type="ARBA" id="ARBA00022705"/>
    </source>
</evidence>
<evidence type="ECO:0000256" key="20">
    <source>
        <dbReference type="ARBA" id="ARBA00045548"/>
    </source>
</evidence>
<keyword evidence="12" id="KW-0832">Ubl conjugation</keyword>
<reference evidence="25" key="1">
    <citation type="journal article" date="2016" name="Genome Announc.">
        <title>Draft Genome Sequence of the Syntrophic Lactate-Degrading Bacterium Tepidanaerobacter syntrophicus JLT.</title>
        <authorList>
            <person name="Matsuura N."/>
            <person name="Ohashi A."/>
            <person name="Tourlousse D.M."/>
            <person name="Sekiguchi Y."/>
        </authorList>
    </citation>
    <scope>NUCLEOTIDE SEQUENCE [LARGE SCALE GENOMIC DNA]</scope>
    <source>
        <strain evidence="25">JL</strain>
    </source>
</reference>
<dbReference type="InterPro" id="IPR037160">
    <property type="entry name" value="DNA_Pol_thumb_sf"/>
</dbReference>
<dbReference type="InterPro" id="IPR004013">
    <property type="entry name" value="PHP_dom"/>
</dbReference>
<evidence type="ECO:0000256" key="12">
    <source>
        <dbReference type="ARBA" id="ARBA00022843"/>
    </source>
</evidence>
<comment type="catalytic activity">
    <reaction evidence="19">
        <text>a 5'-end 2'-deoxyribose-2'-deoxyribonucleotide-DNA = (2E,4S)-4-hydroxypenten-2-al-5-phosphate + a 5'-end 5'-phospho-2'-deoxyribonucleoside-DNA + H(+)</text>
        <dbReference type="Rhea" id="RHEA:76255"/>
        <dbReference type="Rhea" id="RHEA-COMP:13180"/>
        <dbReference type="Rhea" id="RHEA-COMP:18657"/>
        <dbReference type="ChEBI" id="CHEBI:15378"/>
        <dbReference type="ChEBI" id="CHEBI:136412"/>
        <dbReference type="ChEBI" id="CHEBI:195194"/>
        <dbReference type="ChEBI" id="CHEBI:195195"/>
    </reaction>
</comment>
<dbReference type="InterPro" id="IPR050243">
    <property type="entry name" value="PHP_phosphatase"/>
</dbReference>
<dbReference type="SUPFAM" id="SSF47802">
    <property type="entry name" value="DNA polymerase beta, N-terminal domain-like"/>
    <property type="match status" value="1"/>
</dbReference>
<dbReference type="InterPro" id="IPR029398">
    <property type="entry name" value="PolB_thumb"/>
</dbReference>
<comment type="catalytic activity">
    <reaction evidence="18">
        <text>2'-deoxyribonucleotide-(2'-deoxyribose 5'-phosphate)-2'-deoxyribonucleotide-DNA = a 3'-end 2'-deoxyribonucleotide-(2,3-dehydro-2,3-deoxyribose 5'-phosphate)-DNA + a 5'-end 5'-phospho-2'-deoxyribonucleoside-DNA + H(+)</text>
        <dbReference type="Rhea" id="RHEA:66592"/>
        <dbReference type="Rhea" id="RHEA-COMP:13180"/>
        <dbReference type="Rhea" id="RHEA-COMP:16897"/>
        <dbReference type="Rhea" id="RHEA-COMP:17067"/>
        <dbReference type="ChEBI" id="CHEBI:15378"/>
        <dbReference type="ChEBI" id="CHEBI:136412"/>
        <dbReference type="ChEBI" id="CHEBI:157695"/>
        <dbReference type="ChEBI" id="CHEBI:167181"/>
        <dbReference type="EC" id="4.2.99.18"/>
    </reaction>
</comment>
<comment type="function">
    <text evidence="20">Repair polymerase that plays a key role in base-excision repair. During this process, the damaged base is excised by specific DNA glycosylases, the DNA backbone is nicked at the abasic site by an apurinic/apyrimidic (AP) endonuclease, and POLB removes 5'-deoxyribose-phosphate from the preincised AP site acting as a 5'-deoxyribose-phosphate lyase (5'-dRP lyase); through its DNA polymerase activity, it adds one nucleotide to the 3' end of the arising single-nucleotide gap. Conducts 'gap-filling' DNA synthesis in a stepwise distributive fashion rather than in a processive fashion as for other DNA polymerases. It is also able to cleave sugar-phosphate bonds 3' to an intact AP site, acting as an AP lyase.</text>
</comment>
<dbReference type="Gene3D" id="3.30.210.10">
    <property type="entry name" value="DNA polymerase, thumb domain"/>
    <property type="match status" value="1"/>
</dbReference>
<dbReference type="InterPro" id="IPR003141">
    <property type="entry name" value="Pol/His_phosphatase_N"/>
</dbReference>
<organism evidence="25">
    <name type="scientific">Tepidanaerobacter syntrophicus</name>
    <dbReference type="NCBI Taxonomy" id="224999"/>
    <lineage>
        <taxon>Bacteria</taxon>
        <taxon>Bacillati</taxon>
        <taxon>Bacillota</taxon>
        <taxon>Clostridia</taxon>
        <taxon>Thermosediminibacterales</taxon>
        <taxon>Tepidanaerobacteraceae</taxon>
        <taxon>Tepidanaerobacter</taxon>
    </lineage>
</organism>
<dbReference type="Pfam" id="PF14716">
    <property type="entry name" value="HHH_8"/>
    <property type="match status" value="1"/>
</dbReference>
<proteinExistence type="predicted"/>
<evidence type="ECO:0000256" key="4">
    <source>
        <dbReference type="ARBA" id="ARBA00012720"/>
    </source>
</evidence>
<evidence type="ECO:0000256" key="5">
    <source>
        <dbReference type="ARBA" id="ARBA00020020"/>
    </source>
</evidence>
<keyword evidence="10" id="KW-0235">DNA replication</keyword>
<evidence type="ECO:0000256" key="13">
    <source>
        <dbReference type="ARBA" id="ARBA00022932"/>
    </source>
</evidence>
<dbReference type="CDD" id="cd07436">
    <property type="entry name" value="PHP_PolX"/>
    <property type="match status" value="1"/>
</dbReference>
<dbReference type="GO" id="GO:0003887">
    <property type="term" value="F:DNA-directed DNA polymerase activity"/>
    <property type="evidence" value="ECO:0007669"/>
    <property type="project" value="UniProtKB-KW"/>
</dbReference>
<evidence type="ECO:0000256" key="19">
    <source>
        <dbReference type="ARBA" id="ARBA00044678"/>
    </source>
</evidence>
<feature type="domain" description="Helix-hairpin-helix DNA-binding motif class 1" evidence="22">
    <location>
        <begin position="51"/>
        <end position="70"/>
    </location>
</feature>
<evidence type="ECO:0000256" key="2">
    <source>
        <dbReference type="ARBA" id="ARBA00004496"/>
    </source>
</evidence>
<evidence type="ECO:0000259" key="23">
    <source>
        <dbReference type="SMART" id="SM00481"/>
    </source>
</evidence>
<evidence type="ECO:0000256" key="21">
    <source>
        <dbReference type="ARBA" id="ARBA00049244"/>
    </source>
</evidence>
<evidence type="ECO:0000256" key="8">
    <source>
        <dbReference type="ARBA" id="ARBA00022679"/>
    </source>
</evidence>
<dbReference type="SUPFAM" id="SSF81301">
    <property type="entry name" value="Nucleotidyltransferase"/>
    <property type="match status" value="1"/>
</dbReference>
<feature type="domain" description="Helix-hairpin-helix DNA-binding motif class 1" evidence="22">
    <location>
        <begin position="91"/>
        <end position="110"/>
    </location>
</feature>
<dbReference type="OrthoDB" id="9808747at2"/>
<dbReference type="Gene3D" id="1.10.150.110">
    <property type="entry name" value="DNA polymerase beta, N-terminal domain-like"/>
    <property type="match status" value="1"/>
</dbReference>
<keyword evidence="7" id="KW-0237">DNA synthesis</keyword>
<feature type="domain" description="DNA-directed DNA polymerase X" evidence="24">
    <location>
        <begin position="1"/>
        <end position="315"/>
    </location>
</feature>
<dbReference type="InterPro" id="IPR016195">
    <property type="entry name" value="Pol/histidinol_Pase-like"/>
</dbReference>
<evidence type="ECO:0000256" key="7">
    <source>
        <dbReference type="ARBA" id="ARBA00022634"/>
    </source>
</evidence>
<feature type="domain" description="Polymerase/histidinol phosphatase N-terminal" evidence="23">
    <location>
        <begin position="339"/>
        <end position="418"/>
    </location>
</feature>
<dbReference type="Pfam" id="PF02811">
    <property type="entry name" value="PHP"/>
    <property type="match status" value="1"/>
</dbReference>
<keyword evidence="11" id="KW-0227">DNA damage</keyword>
<evidence type="ECO:0000256" key="3">
    <source>
        <dbReference type="ARBA" id="ARBA00012417"/>
    </source>
</evidence>
<dbReference type="PANTHER" id="PTHR36928">
    <property type="entry name" value="PHOSPHATASE YCDX-RELATED"/>
    <property type="match status" value="1"/>
</dbReference>
<evidence type="ECO:0000259" key="24">
    <source>
        <dbReference type="SMART" id="SM00483"/>
    </source>
</evidence>
<keyword evidence="15" id="KW-0234">DNA repair</keyword>
<evidence type="ECO:0000256" key="1">
    <source>
        <dbReference type="ARBA" id="ARBA00001946"/>
    </source>
</evidence>
<dbReference type="Proteomes" id="UP000062160">
    <property type="component" value="Unassembled WGS sequence"/>
</dbReference>
<dbReference type="GO" id="GO:0008270">
    <property type="term" value="F:zinc ion binding"/>
    <property type="evidence" value="ECO:0007669"/>
    <property type="project" value="TreeGrafter"/>
</dbReference>
<dbReference type="GO" id="GO:0003677">
    <property type="term" value="F:DNA binding"/>
    <property type="evidence" value="ECO:0007669"/>
    <property type="project" value="InterPro"/>
</dbReference>
<evidence type="ECO:0000256" key="15">
    <source>
        <dbReference type="ARBA" id="ARBA00023204"/>
    </source>
</evidence>
<evidence type="ECO:0000313" key="26">
    <source>
        <dbReference type="Proteomes" id="UP000062160"/>
    </source>
</evidence>
<comment type="catalytic activity">
    <reaction evidence="21">
        <text>DNA(n) + a 2'-deoxyribonucleoside 5'-triphosphate = DNA(n+1) + diphosphate</text>
        <dbReference type="Rhea" id="RHEA:22508"/>
        <dbReference type="Rhea" id="RHEA-COMP:17339"/>
        <dbReference type="Rhea" id="RHEA-COMP:17340"/>
        <dbReference type="ChEBI" id="CHEBI:33019"/>
        <dbReference type="ChEBI" id="CHEBI:61560"/>
        <dbReference type="ChEBI" id="CHEBI:173112"/>
        <dbReference type="EC" id="2.7.7.7"/>
    </reaction>
</comment>
<dbReference type="EC" id="4.2.99.18" evidence="4"/>
<dbReference type="InterPro" id="IPR043519">
    <property type="entry name" value="NT_sf"/>
</dbReference>